<evidence type="ECO:0000256" key="1">
    <source>
        <dbReference type="ARBA" id="ARBA00004651"/>
    </source>
</evidence>
<evidence type="ECO:0000256" key="2">
    <source>
        <dbReference type="ARBA" id="ARBA00022448"/>
    </source>
</evidence>
<evidence type="ECO:0000256" key="4">
    <source>
        <dbReference type="ARBA" id="ARBA00022989"/>
    </source>
</evidence>
<dbReference type="Gene3D" id="1.20.1250.20">
    <property type="entry name" value="MFS general substrate transporter like domains"/>
    <property type="match status" value="1"/>
</dbReference>
<dbReference type="GO" id="GO:0022857">
    <property type="term" value="F:transmembrane transporter activity"/>
    <property type="evidence" value="ECO:0007669"/>
    <property type="project" value="InterPro"/>
</dbReference>
<accession>A0A1I3UNH9</accession>
<dbReference type="Proteomes" id="UP000199545">
    <property type="component" value="Unassembled WGS sequence"/>
</dbReference>
<proteinExistence type="predicted"/>
<organism evidence="8 9">
    <name type="scientific">Thermoflavimicrobium dichotomicum</name>
    <dbReference type="NCBI Taxonomy" id="46223"/>
    <lineage>
        <taxon>Bacteria</taxon>
        <taxon>Bacillati</taxon>
        <taxon>Bacillota</taxon>
        <taxon>Bacilli</taxon>
        <taxon>Bacillales</taxon>
        <taxon>Thermoactinomycetaceae</taxon>
        <taxon>Thermoflavimicrobium</taxon>
    </lineage>
</organism>
<feature type="transmembrane region" description="Helical" evidence="6">
    <location>
        <begin position="89"/>
        <end position="107"/>
    </location>
</feature>
<dbReference type="InterPro" id="IPR053200">
    <property type="entry name" value="YfmO-like"/>
</dbReference>
<feature type="transmembrane region" description="Helical" evidence="6">
    <location>
        <begin position="147"/>
        <end position="166"/>
    </location>
</feature>
<feature type="transmembrane region" description="Helical" evidence="6">
    <location>
        <begin position="343"/>
        <end position="360"/>
    </location>
</feature>
<keyword evidence="2" id="KW-0813">Transport</keyword>
<dbReference type="InterPro" id="IPR020846">
    <property type="entry name" value="MFS_dom"/>
</dbReference>
<protein>
    <submittedName>
        <fullName evidence="8">Predicted arabinose efflux permease, MFS family</fullName>
    </submittedName>
</protein>
<dbReference type="PROSITE" id="PS50850">
    <property type="entry name" value="MFS"/>
    <property type="match status" value="1"/>
</dbReference>
<feature type="transmembrane region" description="Helical" evidence="6">
    <location>
        <begin position="307"/>
        <end position="331"/>
    </location>
</feature>
<feature type="transmembrane region" description="Helical" evidence="6">
    <location>
        <begin position="283"/>
        <end position="301"/>
    </location>
</feature>
<dbReference type="GO" id="GO:0005886">
    <property type="term" value="C:plasma membrane"/>
    <property type="evidence" value="ECO:0007669"/>
    <property type="project" value="UniProtKB-SubCell"/>
</dbReference>
<feature type="transmembrane region" description="Helical" evidence="6">
    <location>
        <begin position="119"/>
        <end position="140"/>
    </location>
</feature>
<dbReference type="InterPro" id="IPR001958">
    <property type="entry name" value="Tet-R_TetA/multi-R_MdtG-like"/>
</dbReference>
<keyword evidence="9" id="KW-1185">Reference proteome</keyword>
<feature type="transmembrane region" description="Helical" evidence="6">
    <location>
        <begin position="62"/>
        <end position="82"/>
    </location>
</feature>
<dbReference type="STRING" id="46223.SAMN05421852_12621"/>
<evidence type="ECO:0000256" key="6">
    <source>
        <dbReference type="SAM" id="Phobius"/>
    </source>
</evidence>
<evidence type="ECO:0000256" key="3">
    <source>
        <dbReference type="ARBA" id="ARBA00022692"/>
    </source>
</evidence>
<keyword evidence="5 6" id="KW-0472">Membrane</keyword>
<sequence>MKEIQHSLEHEDHSLKSILRQPKAAWAVAFACVVAFMGLGLVDPILPAIAKQLHATPSQVSLLFTSYMLVTGIAMLITGWTSSRIGIKWTLLLGLILIILFSFLGGFSHTVNEIIWYRAGWGLGNALFISTALAAIVTVATGGTAGAIILFEAAIGLGMSVGPLLGGGLGSISWRGPFFGVAGLMAIGFLAILLLLQGVPKPKRRSSLLDPFRALGHRGLFILALASLTYNFGFFTLLAFSPFVLHMDEHGLGLVFFFWGILLAITSVIIAPKLQERYHSLPIMYVMLSFLALDLAMMGFGVENHTILVVAIVLAGGFLGIMNTVLTTVVMNVSPFERSIASSAYSFVRFTGGAIAPWLAGKLAEWFNPAIPFYVGAIAVIISIITLMSGKRHLMHIDS</sequence>
<evidence type="ECO:0000313" key="8">
    <source>
        <dbReference type="EMBL" id="SFJ84452.1"/>
    </source>
</evidence>
<dbReference type="Pfam" id="PF07690">
    <property type="entry name" value="MFS_1"/>
    <property type="match status" value="1"/>
</dbReference>
<dbReference type="SUPFAM" id="SSF103473">
    <property type="entry name" value="MFS general substrate transporter"/>
    <property type="match status" value="1"/>
</dbReference>
<feature type="transmembrane region" description="Helical" evidence="6">
    <location>
        <begin position="178"/>
        <end position="199"/>
    </location>
</feature>
<dbReference type="EMBL" id="FORR01000026">
    <property type="protein sequence ID" value="SFJ84452.1"/>
    <property type="molecule type" value="Genomic_DNA"/>
</dbReference>
<dbReference type="PANTHER" id="PTHR43683">
    <property type="entry name" value="MULTIDRUG EFFLUX PROTEIN YFMO"/>
    <property type="match status" value="1"/>
</dbReference>
<gene>
    <name evidence="8" type="ORF">SAMN05421852_12621</name>
</gene>
<reference evidence="8 9" key="1">
    <citation type="submission" date="2016-10" db="EMBL/GenBank/DDBJ databases">
        <authorList>
            <person name="de Groot N.N."/>
        </authorList>
    </citation>
    <scope>NUCLEOTIDE SEQUENCE [LARGE SCALE GENOMIC DNA]</scope>
    <source>
        <strain evidence="8 9">DSM 44778</strain>
    </source>
</reference>
<dbReference type="RefSeq" id="WP_425263948.1">
    <property type="nucleotide sequence ID" value="NZ_FORR01000026.1"/>
</dbReference>
<evidence type="ECO:0000259" key="7">
    <source>
        <dbReference type="PROSITE" id="PS50850"/>
    </source>
</evidence>
<evidence type="ECO:0000256" key="5">
    <source>
        <dbReference type="ARBA" id="ARBA00023136"/>
    </source>
</evidence>
<comment type="subcellular location">
    <subcellularLocation>
        <location evidence="1">Cell membrane</location>
        <topology evidence="1">Multi-pass membrane protein</topology>
    </subcellularLocation>
</comment>
<dbReference type="AlphaFoldDB" id="A0A1I3UNH9"/>
<feature type="transmembrane region" description="Helical" evidence="6">
    <location>
        <begin position="24"/>
        <end position="42"/>
    </location>
</feature>
<dbReference type="PRINTS" id="PR01035">
    <property type="entry name" value="TCRTETA"/>
</dbReference>
<feature type="domain" description="Major facilitator superfamily (MFS) profile" evidence="7">
    <location>
        <begin position="24"/>
        <end position="395"/>
    </location>
</feature>
<feature type="transmembrane region" description="Helical" evidence="6">
    <location>
        <begin position="366"/>
        <end position="387"/>
    </location>
</feature>
<name>A0A1I3UNH9_9BACL</name>
<dbReference type="InterPro" id="IPR036259">
    <property type="entry name" value="MFS_trans_sf"/>
</dbReference>
<feature type="transmembrane region" description="Helical" evidence="6">
    <location>
        <begin position="251"/>
        <end position="271"/>
    </location>
</feature>
<dbReference type="PANTHER" id="PTHR43683:SF1">
    <property type="entry name" value="MULTIDRUG EFFLUX PROTEIN YFMO"/>
    <property type="match status" value="1"/>
</dbReference>
<evidence type="ECO:0000313" key="9">
    <source>
        <dbReference type="Proteomes" id="UP000199545"/>
    </source>
</evidence>
<keyword evidence="3 6" id="KW-0812">Transmembrane</keyword>
<feature type="transmembrane region" description="Helical" evidence="6">
    <location>
        <begin position="220"/>
        <end position="245"/>
    </location>
</feature>
<dbReference type="CDD" id="cd17474">
    <property type="entry name" value="MFS_YfmO_like"/>
    <property type="match status" value="1"/>
</dbReference>
<dbReference type="InterPro" id="IPR011701">
    <property type="entry name" value="MFS"/>
</dbReference>
<keyword evidence="4 6" id="KW-1133">Transmembrane helix</keyword>